<dbReference type="EMBL" id="JABFRW010000119">
    <property type="protein sequence ID" value="NOT34399.1"/>
    <property type="molecule type" value="Genomic_DNA"/>
</dbReference>
<dbReference type="InterPro" id="IPR036291">
    <property type="entry name" value="NAD(P)-bd_dom_sf"/>
</dbReference>
<sequence>MIHVFGDPEPPVPRLLSQLAHRGHVLGRPDGEPSGATSTLVLTARAALDAMALAVLLGAWRKTPRARVLVISSIGAHRDARVERLRRLWELEENVRATRLPLLVLRLGALVGPDSPLWLRLRSGASPGRQGAALVQPVLESEVVDSLDRALRGAVAWEGWFELVGPEVLTLAELSELASAPGPARGAERGEWEPELEELATLKLAENQAWRSHFGLEVRPVSAAA</sequence>
<reference evidence="1 2" key="1">
    <citation type="submission" date="2020-04" db="EMBL/GenBank/DDBJ databases">
        <title>Metagenomic profiling of ammonia- and methane-oxidizing microorganisms in a Dutch drinking water treatment plant.</title>
        <authorList>
            <person name="Poghosyan L."/>
            <person name="Leucker S."/>
        </authorList>
    </citation>
    <scope>NUCLEOTIDE SEQUENCE [LARGE SCALE GENOMIC DNA]</scope>
    <source>
        <strain evidence="1">S-RSF-IL-03</strain>
    </source>
</reference>
<dbReference type="AlphaFoldDB" id="A0A849SZ90"/>
<protein>
    <recommendedName>
        <fullName evidence="3">NAD(P)-binding domain-containing protein</fullName>
    </recommendedName>
</protein>
<dbReference type="SUPFAM" id="SSF51735">
    <property type="entry name" value="NAD(P)-binding Rossmann-fold domains"/>
    <property type="match status" value="1"/>
</dbReference>
<name>A0A849SZ90_UNCEI</name>
<dbReference type="Gene3D" id="3.40.50.720">
    <property type="entry name" value="NAD(P)-binding Rossmann-like Domain"/>
    <property type="match status" value="1"/>
</dbReference>
<proteinExistence type="predicted"/>
<accession>A0A849SZ90</accession>
<evidence type="ECO:0000313" key="2">
    <source>
        <dbReference type="Proteomes" id="UP000580839"/>
    </source>
</evidence>
<dbReference type="Proteomes" id="UP000580839">
    <property type="component" value="Unassembled WGS sequence"/>
</dbReference>
<organism evidence="1 2">
    <name type="scientific">Eiseniibacteriota bacterium</name>
    <dbReference type="NCBI Taxonomy" id="2212470"/>
    <lineage>
        <taxon>Bacteria</taxon>
        <taxon>Candidatus Eiseniibacteriota</taxon>
    </lineage>
</organism>
<evidence type="ECO:0000313" key="1">
    <source>
        <dbReference type="EMBL" id="NOT34399.1"/>
    </source>
</evidence>
<feature type="non-terminal residue" evidence="1">
    <location>
        <position position="225"/>
    </location>
</feature>
<comment type="caution">
    <text evidence="1">The sequence shown here is derived from an EMBL/GenBank/DDBJ whole genome shotgun (WGS) entry which is preliminary data.</text>
</comment>
<gene>
    <name evidence="1" type="ORF">HOP12_09540</name>
</gene>
<evidence type="ECO:0008006" key="3">
    <source>
        <dbReference type="Google" id="ProtNLM"/>
    </source>
</evidence>